<protein>
    <submittedName>
        <fullName evidence="1">Uncharacterized protein</fullName>
    </submittedName>
</protein>
<organism evidence="1">
    <name type="scientific">marine metagenome</name>
    <dbReference type="NCBI Taxonomy" id="408172"/>
    <lineage>
        <taxon>unclassified sequences</taxon>
        <taxon>metagenomes</taxon>
        <taxon>ecological metagenomes</taxon>
    </lineage>
</organism>
<dbReference type="AlphaFoldDB" id="A0A381V123"/>
<sequence>MANIETKDIPQAVLKADPNDICFERTTVSSAIEVKTPLTMASTMIDSVDQAIAVI</sequence>
<evidence type="ECO:0000313" key="1">
    <source>
        <dbReference type="EMBL" id="SVA34099.1"/>
    </source>
</evidence>
<accession>A0A381V123</accession>
<reference evidence="1" key="1">
    <citation type="submission" date="2018-05" db="EMBL/GenBank/DDBJ databases">
        <authorList>
            <person name="Lanie J.A."/>
            <person name="Ng W.-L."/>
            <person name="Kazmierczak K.M."/>
            <person name="Andrzejewski T.M."/>
            <person name="Davidsen T.M."/>
            <person name="Wayne K.J."/>
            <person name="Tettelin H."/>
            <person name="Glass J.I."/>
            <person name="Rusch D."/>
            <person name="Podicherti R."/>
            <person name="Tsui H.-C.T."/>
            <person name="Winkler M.E."/>
        </authorList>
    </citation>
    <scope>NUCLEOTIDE SEQUENCE</scope>
</reference>
<gene>
    <name evidence="1" type="ORF">METZ01_LOCUS86953</name>
</gene>
<name>A0A381V123_9ZZZZ</name>
<proteinExistence type="predicted"/>
<dbReference type="EMBL" id="UINC01007575">
    <property type="protein sequence ID" value="SVA34099.1"/>
    <property type="molecule type" value="Genomic_DNA"/>
</dbReference>